<accession>A0A0G4GY28</accession>
<feature type="compositionally biased region" description="Polar residues" evidence="1">
    <location>
        <begin position="312"/>
        <end position="332"/>
    </location>
</feature>
<feature type="region of interest" description="Disordered" evidence="1">
    <location>
        <begin position="159"/>
        <end position="196"/>
    </location>
</feature>
<proteinExistence type="predicted"/>
<feature type="region of interest" description="Disordered" evidence="1">
    <location>
        <begin position="233"/>
        <end position="381"/>
    </location>
</feature>
<feature type="compositionally biased region" description="Gly residues" evidence="1">
    <location>
        <begin position="264"/>
        <end position="275"/>
    </location>
</feature>
<gene>
    <name evidence="2" type="ORF">Cvel_784</name>
</gene>
<feature type="compositionally biased region" description="Low complexity" evidence="1">
    <location>
        <begin position="276"/>
        <end position="295"/>
    </location>
</feature>
<organism evidence="2">
    <name type="scientific">Chromera velia CCMP2878</name>
    <dbReference type="NCBI Taxonomy" id="1169474"/>
    <lineage>
        <taxon>Eukaryota</taxon>
        <taxon>Sar</taxon>
        <taxon>Alveolata</taxon>
        <taxon>Colpodellida</taxon>
        <taxon>Chromeraceae</taxon>
        <taxon>Chromera</taxon>
    </lineage>
</organism>
<dbReference type="VEuPathDB" id="CryptoDB:Cvel_784"/>
<name>A0A0G4GY28_9ALVE</name>
<evidence type="ECO:0000313" key="2">
    <source>
        <dbReference type="EMBL" id="CEM35797.1"/>
    </source>
</evidence>
<dbReference type="EMBL" id="CDMZ01001658">
    <property type="protein sequence ID" value="CEM35797.1"/>
    <property type="molecule type" value="Genomic_DNA"/>
</dbReference>
<reference evidence="2" key="1">
    <citation type="submission" date="2014-11" db="EMBL/GenBank/DDBJ databases">
        <authorList>
            <person name="Otto D Thomas"/>
            <person name="Naeem Raeece"/>
        </authorList>
    </citation>
    <scope>NUCLEOTIDE SEQUENCE</scope>
</reference>
<evidence type="ECO:0000256" key="1">
    <source>
        <dbReference type="SAM" id="MobiDB-lite"/>
    </source>
</evidence>
<dbReference type="AlphaFoldDB" id="A0A0G4GY28"/>
<feature type="compositionally biased region" description="Low complexity" evidence="1">
    <location>
        <begin position="236"/>
        <end position="247"/>
    </location>
</feature>
<protein>
    <submittedName>
        <fullName evidence="2">Uncharacterized protein</fullName>
    </submittedName>
</protein>
<sequence length="410" mass="44579">MEAKKMLKRKVKLLEVEMTEWTVRDTIERVEKMGLGEELRKIERQRTKREHARKALSESDILRKNKFWALSEEGEEMERERCEERLSCLKEGHAPEEVKFGSLMFIAVALNARTVPASLAQNPTLIGTAKGISSLPALKGALGEGKPLSLRCLHGDLRGGAEGEQGGEGGAAADRDESRLESGVSGAKDKEDKHADPDTFPVWLVYHESLLSYLSCLDKDFLLIFKDECESRLSPQYQQQQRVQTRQQTHRETTPVPPVVAQGGSSGGGGNGNGNGSTSSSSHGGNVNSSSSISQGGNGKTSSVPIPPADETLQQKQKNFGRNDQTPSTHLSAPSRPQPCLYCPSLAPQNSADSPFHLYADTHPPHPIMRSLSPPSSSGAHLPSTPFFKTCFPHSTHQSASGSDVEAHIR</sequence>
<feature type="compositionally biased region" description="Basic and acidic residues" evidence="1">
    <location>
        <begin position="187"/>
        <end position="196"/>
    </location>
</feature>